<feature type="chain" id="PRO_5011520531" evidence="7">
    <location>
        <begin position="18"/>
        <end position="305"/>
    </location>
</feature>
<keyword evidence="9" id="KW-1185">Reference proteome</keyword>
<dbReference type="GO" id="GO:0007155">
    <property type="term" value="P:cell adhesion"/>
    <property type="evidence" value="ECO:0007669"/>
    <property type="project" value="InterPro"/>
</dbReference>
<evidence type="ECO:0000256" key="2">
    <source>
        <dbReference type="ARBA" id="ARBA00011028"/>
    </source>
</evidence>
<dbReference type="InterPro" id="IPR006129">
    <property type="entry name" value="AdhesinB"/>
</dbReference>
<organism evidence="8 9">
    <name type="scientific">Roseivirga pacifica</name>
    <dbReference type="NCBI Taxonomy" id="1267423"/>
    <lineage>
        <taxon>Bacteria</taxon>
        <taxon>Pseudomonadati</taxon>
        <taxon>Bacteroidota</taxon>
        <taxon>Cytophagia</taxon>
        <taxon>Cytophagales</taxon>
        <taxon>Roseivirgaceae</taxon>
        <taxon>Roseivirga</taxon>
    </lineage>
</organism>
<feature type="signal peptide" evidence="7">
    <location>
        <begin position="1"/>
        <end position="17"/>
    </location>
</feature>
<evidence type="ECO:0000256" key="7">
    <source>
        <dbReference type="SAM" id="SignalP"/>
    </source>
</evidence>
<dbReference type="SUPFAM" id="SSF53807">
    <property type="entry name" value="Helical backbone' metal receptor"/>
    <property type="match status" value="1"/>
</dbReference>
<dbReference type="Proteomes" id="UP000199437">
    <property type="component" value="Unassembled WGS sequence"/>
</dbReference>
<keyword evidence="5 7" id="KW-0732">Signal</keyword>
<name>A0A1I0QHC7_9BACT</name>
<dbReference type="GeneID" id="99987028"/>
<dbReference type="PRINTS" id="PR00691">
    <property type="entry name" value="ADHESINB"/>
</dbReference>
<dbReference type="AlphaFoldDB" id="A0A1I0QHC7"/>
<accession>A0A1I0QHC7</accession>
<dbReference type="RefSeq" id="WP_090258748.1">
    <property type="nucleotide sequence ID" value="NZ_FOIR01000002.1"/>
</dbReference>
<evidence type="ECO:0000256" key="1">
    <source>
        <dbReference type="ARBA" id="ARBA00004196"/>
    </source>
</evidence>
<dbReference type="Gene3D" id="3.40.50.1980">
    <property type="entry name" value="Nitrogenase molybdenum iron protein domain"/>
    <property type="match status" value="2"/>
</dbReference>
<dbReference type="PRINTS" id="PR00690">
    <property type="entry name" value="ADHESNFAMILY"/>
</dbReference>
<gene>
    <name evidence="8" type="ORF">SAMN05216290_2326</name>
</gene>
<evidence type="ECO:0000313" key="8">
    <source>
        <dbReference type="EMBL" id="SEW26249.1"/>
    </source>
</evidence>
<dbReference type="GO" id="GO:0046872">
    <property type="term" value="F:metal ion binding"/>
    <property type="evidence" value="ECO:0007669"/>
    <property type="project" value="UniProtKB-KW"/>
</dbReference>
<dbReference type="InterPro" id="IPR050492">
    <property type="entry name" value="Bact_metal-bind_prot9"/>
</dbReference>
<dbReference type="GO" id="GO:0030313">
    <property type="term" value="C:cell envelope"/>
    <property type="evidence" value="ECO:0007669"/>
    <property type="project" value="UniProtKB-SubCell"/>
</dbReference>
<sequence length="305" mass="33869">MSIKHLFLSLSLLIAFAACSSKREDTNQKLNVVTTTGMIADVVKNIGGDSLQVTALMGPGVDPHLYKATQGDLGRLQQADVIFYNGLHLEGKMGEVFEKLERIKDVIPVSKSIDSNLLLDSPIYQGTYDPHIWFDVSLWSQTIDVVLEELIRQSPNSEKYFIQRATAYRNKLEALHEWCITEIEKIPADKRILITAHDAFSYFGRAYDIEVRGLQGISTLSEFGLKDRVDLINFIVDRKIKAVFVETSVSQKNINAIVEGCKQKGHDVVIGGSLFSDAMGAAGTPEGTYEGMVRANVKTIVESLR</sequence>
<comment type="similarity">
    <text evidence="2 6">Belongs to the bacterial solute-binding protein 9 family.</text>
</comment>
<evidence type="ECO:0000256" key="3">
    <source>
        <dbReference type="ARBA" id="ARBA00022448"/>
    </source>
</evidence>
<evidence type="ECO:0000256" key="4">
    <source>
        <dbReference type="ARBA" id="ARBA00022723"/>
    </source>
</evidence>
<comment type="subcellular location">
    <subcellularLocation>
        <location evidence="1">Cell envelope</location>
    </subcellularLocation>
</comment>
<dbReference type="STRING" id="1267423.SAMN05216290_2326"/>
<protein>
    <submittedName>
        <fullName evidence="8">Manganese/zinc/iron transport system substrate-binding protein</fullName>
    </submittedName>
</protein>
<keyword evidence="3 6" id="KW-0813">Transport</keyword>
<evidence type="ECO:0000313" key="9">
    <source>
        <dbReference type="Proteomes" id="UP000199437"/>
    </source>
</evidence>
<proteinExistence type="inferred from homology"/>
<dbReference type="EMBL" id="FOIR01000002">
    <property type="protein sequence ID" value="SEW26249.1"/>
    <property type="molecule type" value="Genomic_DNA"/>
</dbReference>
<dbReference type="GO" id="GO:0030001">
    <property type="term" value="P:metal ion transport"/>
    <property type="evidence" value="ECO:0007669"/>
    <property type="project" value="InterPro"/>
</dbReference>
<dbReference type="InterPro" id="IPR006127">
    <property type="entry name" value="ZnuA-like"/>
</dbReference>
<dbReference type="Pfam" id="PF01297">
    <property type="entry name" value="ZnuA"/>
    <property type="match status" value="1"/>
</dbReference>
<keyword evidence="4" id="KW-0479">Metal-binding</keyword>
<reference evidence="9" key="1">
    <citation type="submission" date="2016-10" db="EMBL/GenBank/DDBJ databases">
        <authorList>
            <person name="Varghese N."/>
            <person name="Submissions S."/>
        </authorList>
    </citation>
    <scope>NUCLEOTIDE SEQUENCE [LARGE SCALE GENOMIC DNA]</scope>
    <source>
        <strain evidence="9">CGMCC 1.12402</strain>
    </source>
</reference>
<dbReference type="OrthoDB" id="9793396at2"/>
<dbReference type="PROSITE" id="PS51257">
    <property type="entry name" value="PROKAR_LIPOPROTEIN"/>
    <property type="match status" value="1"/>
</dbReference>
<evidence type="ECO:0000256" key="6">
    <source>
        <dbReference type="RuleBase" id="RU003512"/>
    </source>
</evidence>
<dbReference type="InterPro" id="IPR006128">
    <property type="entry name" value="Lipoprotein_PsaA-like"/>
</dbReference>
<dbReference type="PANTHER" id="PTHR42953:SF1">
    <property type="entry name" value="METAL-BINDING PROTEIN HI_0362-RELATED"/>
    <property type="match status" value="1"/>
</dbReference>
<evidence type="ECO:0000256" key="5">
    <source>
        <dbReference type="ARBA" id="ARBA00022729"/>
    </source>
</evidence>
<dbReference type="PANTHER" id="PTHR42953">
    <property type="entry name" value="HIGH-AFFINITY ZINC UPTAKE SYSTEM PROTEIN ZNUA-RELATED"/>
    <property type="match status" value="1"/>
</dbReference>